<proteinExistence type="evidence at transcript level"/>
<dbReference type="PANTHER" id="PTHR31637">
    <property type="entry name" value="2,3-BISPHOSPHOGLYCERATE-INDEPENDENT PHOSPHOGLYCERATE MUTASE"/>
    <property type="match status" value="1"/>
</dbReference>
<keyword evidence="6" id="KW-0324">Glycolysis</keyword>
<dbReference type="GO" id="GO:0005737">
    <property type="term" value="C:cytoplasm"/>
    <property type="evidence" value="ECO:0007669"/>
    <property type="project" value="InterPro"/>
</dbReference>
<dbReference type="NCBIfam" id="TIGR01307">
    <property type="entry name" value="pgm_bpd_ind"/>
    <property type="match status" value="1"/>
</dbReference>
<feature type="binding site" evidence="10">
    <location>
        <begin position="164"/>
        <end position="165"/>
    </location>
    <ligand>
        <name>substrate</name>
    </ligand>
</feature>
<dbReference type="UniPathway" id="UPA00109">
    <property type="reaction ID" value="UER00186"/>
</dbReference>
<keyword evidence="5 11" id="KW-0479">Metal-binding</keyword>
<feature type="binding site" evidence="10">
    <location>
        <begin position="281"/>
        <end position="284"/>
    </location>
    <ligand>
        <name>substrate</name>
    </ligand>
</feature>
<organism evidence="14">
    <name type="scientific">Perkinsela sp. SMB-60</name>
    <dbReference type="NCBI Taxonomy" id="1840652"/>
    <lineage>
        <taxon>Eukaryota</taxon>
        <taxon>Discoba</taxon>
        <taxon>Euglenozoa</taxon>
        <taxon>Kinetoplastea</taxon>
        <taxon>Prokinetoplastina</taxon>
        <taxon>Ichthyobodonidae</taxon>
        <taxon>Perkinsela</taxon>
    </lineage>
</organism>
<evidence type="ECO:0000256" key="7">
    <source>
        <dbReference type="ARBA" id="ARBA00023211"/>
    </source>
</evidence>
<reference evidence="14" key="1">
    <citation type="journal article" date="2016" name="BMC Evol. Biol.">
        <title>Heme pathway evolution in kinetoplastid protists.</title>
        <authorList>
            <person name="Cenci U."/>
            <person name="Moog D."/>
            <person name="Curtis B.A."/>
            <person name="Tanifuji G."/>
            <person name="Eme L."/>
            <person name="Lukes J."/>
            <person name="Archibald J.M."/>
        </authorList>
    </citation>
    <scope>NUCLEOTIDE SEQUENCE</scope>
    <source>
        <strain evidence="14">SMB-60</strain>
    </source>
</reference>
<feature type="binding site" evidence="10">
    <location>
        <position position="208"/>
    </location>
    <ligand>
        <name>substrate</name>
    </ligand>
</feature>
<dbReference type="FunFam" id="3.40.1450.10:FF:000002">
    <property type="entry name" value="2,3-bisphosphoglycerate-independent phosphoglycerate mutase"/>
    <property type="match status" value="1"/>
</dbReference>
<evidence type="ECO:0000256" key="1">
    <source>
        <dbReference type="ARBA" id="ARBA00001936"/>
    </source>
</evidence>
<evidence type="ECO:0000256" key="8">
    <source>
        <dbReference type="ARBA" id="ARBA00023235"/>
    </source>
</evidence>
<dbReference type="Pfam" id="PF06415">
    <property type="entry name" value="iPGM_N"/>
    <property type="match status" value="1"/>
</dbReference>
<evidence type="ECO:0000256" key="6">
    <source>
        <dbReference type="ARBA" id="ARBA00023152"/>
    </source>
</evidence>
<feature type="binding site" evidence="10">
    <location>
        <position position="356"/>
    </location>
    <ligand>
        <name>substrate</name>
    </ligand>
</feature>
<comment type="cofactor">
    <cofactor evidence="1">
        <name>Mn(2+)</name>
        <dbReference type="ChEBI" id="CHEBI:29035"/>
    </cofactor>
</comment>
<evidence type="ECO:0000256" key="9">
    <source>
        <dbReference type="PIRSR" id="PIRSR001492-1"/>
    </source>
</evidence>
<feature type="active site" description="Phosphoserine intermediate" evidence="9">
    <location>
        <position position="73"/>
    </location>
</feature>
<feature type="domain" description="Metalloenzyme" evidence="12">
    <location>
        <begin position="14"/>
        <end position="538"/>
    </location>
</feature>
<feature type="binding site" evidence="11">
    <location>
        <position position="73"/>
    </location>
    <ligand>
        <name>Mn(2+)</name>
        <dbReference type="ChEBI" id="CHEBI:29035"/>
        <label>2</label>
    </ligand>
</feature>
<comment type="similarity">
    <text evidence="3">Belongs to the BPG-independent phosphoglycerate mutase family.</text>
</comment>
<feature type="domain" description="BPG-independent PGAM N-terminal" evidence="13">
    <location>
        <begin position="93"/>
        <end position="317"/>
    </location>
</feature>
<feature type="binding site" evidence="11">
    <location>
        <position position="495"/>
    </location>
    <ligand>
        <name>Mn(2+)</name>
        <dbReference type="ChEBI" id="CHEBI:29035"/>
        <label>1</label>
    </ligand>
</feature>
<dbReference type="EC" id="5.4.2.12" evidence="4"/>
<dbReference type="GO" id="GO:0004619">
    <property type="term" value="F:phosphoglycerate mutase activity"/>
    <property type="evidence" value="ECO:0007669"/>
    <property type="project" value="UniProtKB-EC"/>
</dbReference>
<feature type="binding site" evidence="11">
    <location>
        <position position="424"/>
    </location>
    <ligand>
        <name>Mn(2+)</name>
        <dbReference type="ChEBI" id="CHEBI:29035"/>
        <label>1</label>
    </ligand>
</feature>
<dbReference type="InterPro" id="IPR006124">
    <property type="entry name" value="Metalloenzyme"/>
</dbReference>
<dbReference type="GO" id="GO:0006096">
    <property type="term" value="P:glycolytic process"/>
    <property type="evidence" value="ECO:0007669"/>
    <property type="project" value="UniProtKB-UniPathway"/>
</dbReference>
<evidence type="ECO:0000256" key="10">
    <source>
        <dbReference type="PIRSR" id="PIRSR001492-2"/>
    </source>
</evidence>
<dbReference type="GO" id="GO:0006007">
    <property type="term" value="P:glucose catabolic process"/>
    <property type="evidence" value="ECO:0007669"/>
    <property type="project" value="InterPro"/>
</dbReference>
<dbReference type="InterPro" id="IPR017850">
    <property type="entry name" value="Alkaline_phosphatase_core_sf"/>
</dbReference>
<feature type="binding site" evidence="11">
    <location>
        <position position="466"/>
    </location>
    <ligand>
        <name>Mn(2+)</name>
        <dbReference type="ChEBI" id="CHEBI:29035"/>
        <label>2</label>
    </ligand>
</feature>
<dbReference type="AlphaFoldDB" id="A0A161HS49"/>
<dbReference type="CDD" id="cd16010">
    <property type="entry name" value="iPGM"/>
    <property type="match status" value="1"/>
</dbReference>
<dbReference type="GO" id="GO:0030145">
    <property type="term" value="F:manganese ion binding"/>
    <property type="evidence" value="ECO:0007669"/>
    <property type="project" value="InterPro"/>
</dbReference>
<keyword evidence="8" id="KW-0413">Isomerase</keyword>
<dbReference type="Gene3D" id="3.40.1450.10">
    <property type="entry name" value="BPG-independent phosphoglycerate mutase, domain B"/>
    <property type="match status" value="1"/>
</dbReference>
<evidence type="ECO:0000256" key="5">
    <source>
        <dbReference type="ARBA" id="ARBA00022723"/>
    </source>
</evidence>
<dbReference type="SUPFAM" id="SSF53649">
    <property type="entry name" value="Alkaline phosphatase-like"/>
    <property type="match status" value="1"/>
</dbReference>
<keyword evidence="7 11" id="KW-0464">Manganese</keyword>
<dbReference type="InterPro" id="IPR005995">
    <property type="entry name" value="Pgm_bpd_ind"/>
</dbReference>
<evidence type="ECO:0000259" key="13">
    <source>
        <dbReference type="Pfam" id="PF06415"/>
    </source>
</evidence>
<evidence type="ECO:0000259" key="12">
    <source>
        <dbReference type="Pfam" id="PF01676"/>
    </source>
</evidence>
<comment type="pathway">
    <text evidence="2">Carbohydrate degradation; glycolysis; pyruvate from D-glyceraldehyde 3-phosphate: step 3/5.</text>
</comment>
<dbReference type="Gene3D" id="3.40.720.10">
    <property type="entry name" value="Alkaline Phosphatase, subunit A"/>
    <property type="match status" value="1"/>
</dbReference>
<feature type="binding site" evidence="11">
    <location>
        <position position="22"/>
    </location>
    <ligand>
        <name>Mn(2+)</name>
        <dbReference type="ChEBI" id="CHEBI:29035"/>
        <label>2</label>
    </ligand>
</feature>
<dbReference type="SUPFAM" id="SSF64158">
    <property type="entry name" value="2,3-Bisphosphoglycerate-independent phosphoglycerate mutase, substrate-binding domain"/>
    <property type="match status" value="1"/>
</dbReference>
<dbReference type="PIRSF" id="PIRSF001492">
    <property type="entry name" value="IPGAM"/>
    <property type="match status" value="1"/>
</dbReference>
<dbReference type="InterPro" id="IPR036646">
    <property type="entry name" value="PGAM_B_sf"/>
</dbReference>
<dbReference type="Pfam" id="PF01676">
    <property type="entry name" value="Metalloenzyme"/>
    <property type="match status" value="1"/>
</dbReference>
<evidence type="ECO:0000313" key="14">
    <source>
        <dbReference type="EMBL" id="ANB27667.1"/>
    </source>
</evidence>
<dbReference type="EMBL" id="KU609021">
    <property type="protein sequence ID" value="ANB27667.1"/>
    <property type="molecule type" value="mRNA"/>
</dbReference>
<protein>
    <recommendedName>
        <fullName evidence="4">phosphoglycerate mutase (2,3-diphosphoglycerate-independent)</fullName>
        <ecNumber evidence="4">5.4.2.12</ecNumber>
    </recommendedName>
</protein>
<evidence type="ECO:0000256" key="11">
    <source>
        <dbReference type="PIRSR" id="PIRSR001492-3"/>
    </source>
</evidence>
<dbReference type="PANTHER" id="PTHR31637:SF0">
    <property type="entry name" value="2,3-BISPHOSPHOGLYCERATE-INDEPENDENT PHOSPHOGLYCERATE MUTASE"/>
    <property type="match status" value="1"/>
</dbReference>
<dbReference type="InterPro" id="IPR011258">
    <property type="entry name" value="BPG-indep_PGM_N"/>
</dbReference>
<feature type="binding site" evidence="11">
    <location>
        <position position="428"/>
    </location>
    <ligand>
        <name>Mn(2+)</name>
        <dbReference type="ChEBI" id="CHEBI:29035"/>
        <label>1</label>
    </ligand>
</feature>
<name>A0A161HS49_9EUGL</name>
<sequence length="551" mass="60811">MKILKRHEEFAHGKPVLLIVLDGVGVGRLDSFNAVNIAKTPVMDSLFKGPRYGTVKAHGKAVGLPSDADMGNSEVGHNTLGCGRVVSQGASLVENAFASGAIFQSDGYKHLQEAFLSPNKTLHLIGLLSDGGVHSHTKHWYSIISQAVLDGARRIRLHILLDGRDVPEGTSINYIQKLEDFIKLQNESHEVDIQIASGGGRMFVTMDRYEAEWAIVQRGWNAHVLGQADFTFSNAYQAVTELKASHKCSDQYIPPFCIYDPNQHPVGPIIDGDAVLCMNFRGDRVIEISRAFEEVNFDKFERKRHPQVNFAGMIRYDGDQNIPQKFLVDPPFIQNTSGEYLADMGLRVFACSETQKYGHVTYFWNGNRSGKFSETLETYHEIRSDTCYFAEKPEMKAREITDAATEALKSGQYDMVRINLPNGDMVGHTGELDATKRAVEVLDECLGQLLEAVQAVGGAYLITADHGNADDMTQRDAKGEPLRDENGEILPLTSHTLAAVPVVFGGPSVPENAIMRTDLNQPGLSNVTATFINLMGFHAPPDYDETLINLL</sequence>
<feature type="binding site" evidence="10">
    <location>
        <position position="134"/>
    </location>
    <ligand>
        <name>substrate</name>
    </ligand>
</feature>
<evidence type="ECO:0000256" key="4">
    <source>
        <dbReference type="ARBA" id="ARBA00012026"/>
    </source>
</evidence>
<accession>A0A161HS49</accession>
<evidence type="ECO:0000256" key="2">
    <source>
        <dbReference type="ARBA" id="ARBA00004798"/>
    </source>
</evidence>
<evidence type="ECO:0000256" key="3">
    <source>
        <dbReference type="ARBA" id="ARBA00008819"/>
    </source>
</evidence>
<feature type="binding site" evidence="10">
    <location>
        <position position="201"/>
    </location>
    <ligand>
        <name>substrate</name>
    </ligand>
</feature>
<feature type="binding site" evidence="11">
    <location>
        <position position="465"/>
    </location>
    <ligand>
        <name>Mn(2+)</name>
        <dbReference type="ChEBI" id="CHEBI:29035"/>
        <label>2</label>
    </ligand>
</feature>